<dbReference type="Proteomes" id="UP000240811">
    <property type="component" value="Unassembled WGS sequence"/>
</dbReference>
<gene>
    <name evidence="1" type="ORF">C4617_01475</name>
</gene>
<dbReference type="EMBL" id="PSQJ01000002">
    <property type="protein sequence ID" value="PTL86519.1"/>
    <property type="molecule type" value="Genomic_DNA"/>
</dbReference>
<proteinExistence type="predicted"/>
<dbReference type="AlphaFoldDB" id="A0A2T4VXL7"/>
<evidence type="ECO:0000313" key="2">
    <source>
        <dbReference type="Proteomes" id="UP000240811"/>
    </source>
</evidence>
<name>A0A2T4VXL7_9HYPH</name>
<protein>
    <submittedName>
        <fullName evidence="1">Uncharacterized protein</fullName>
    </submittedName>
</protein>
<comment type="caution">
    <text evidence="1">The sequence shown here is derived from an EMBL/GenBank/DDBJ whole genome shotgun (WGS) entry which is preliminary data.</text>
</comment>
<accession>A0A2T4VXL7</accession>
<sequence>MKLENYFLENFINENKKASKLRPMAQIFHEIALHAIMSNRKQTIKSITREFIESWMTYNSRAWRISQPRTNLNINISSRESTIPVLIHIGNIKQNIIKT</sequence>
<organism evidence="1 2">
    <name type="scientific">Candidatus Liberibacter europaeus</name>
    <dbReference type="NCBI Taxonomy" id="744859"/>
    <lineage>
        <taxon>Bacteria</taxon>
        <taxon>Pseudomonadati</taxon>
        <taxon>Pseudomonadota</taxon>
        <taxon>Alphaproteobacteria</taxon>
        <taxon>Hyphomicrobiales</taxon>
        <taxon>Rhizobiaceae</taxon>
        <taxon>Liberibacter</taxon>
    </lineage>
</organism>
<reference evidence="2" key="1">
    <citation type="submission" date="2018-02" db="EMBL/GenBank/DDBJ databases">
        <title>Genome sequence of Candidatus Liberibacter europaeus.</title>
        <authorList>
            <person name="Frampton R.A."/>
            <person name="Thompson S.M."/>
            <person name="David C."/>
            <person name="Addison S.M."/>
            <person name="Smith G.R."/>
        </authorList>
    </citation>
    <scope>NUCLEOTIDE SEQUENCE [LARGE SCALE GENOMIC DNA]</scope>
</reference>
<evidence type="ECO:0000313" key="1">
    <source>
        <dbReference type="EMBL" id="PTL86519.1"/>
    </source>
</evidence>